<proteinExistence type="inferred from homology"/>
<dbReference type="SUPFAM" id="SSF54211">
    <property type="entry name" value="Ribosomal protein S5 domain 2-like"/>
    <property type="match status" value="1"/>
</dbReference>
<dbReference type="GO" id="GO:0007005">
    <property type="term" value="P:mitochondrion organization"/>
    <property type="evidence" value="ECO:0007669"/>
    <property type="project" value="TreeGrafter"/>
</dbReference>
<comment type="similarity">
    <text evidence="3">Belongs to the peptidase S16 family.</text>
</comment>
<dbReference type="GO" id="GO:0005759">
    <property type="term" value="C:mitochondrial matrix"/>
    <property type="evidence" value="ECO:0007669"/>
    <property type="project" value="TreeGrafter"/>
</dbReference>
<keyword evidence="1 3" id="KW-0378">Hydrolase</keyword>
<dbReference type="GO" id="GO:0006515">
    <property type="term" value="P:protein quality control for misfolded or incompletely synthesized proteins"/>
    <property type="evidence" value="ECO:0007669"/>
    <property type="project" value="TreeGrafter"/>
</dbReference>
<dbReference type="FunFam" id="3.30.230.10:FF:000015">
    <property type="entry name" value="Lon protease homolog, mitochondrial"/>
    <property type="match status" value="1"/>
</dbReference>
<reference evidence="5 6" key="1">
    <citation type="journal article" date="2020" name="Nature">
        <title>Six reference-quality genomes reveal evolution of bat adaptations.</title>
        <authorList>
            <person name="Jebb D."/>
            <person name="Huang Z."/>
            <person name="Pippel M."/>
            <person name="Hughes G.M."/>
            <person name="Lavrichenko K."/>
            <person name="Devanna P."/>
            <person name="Winkler S."/>
            <person name="Jermiin L.S."/>
            <person name="Skirmuntt E.C."/>
            <person name="Katzourakis A."/>
            <person name="Burkitt-Gray L."/>
            <person name="Ray D.A."/>
            <person name="Sullivan K.A.M."/>
            <person name="Roscito J.G."/>
            <person name="Kirilenko B.M."/>
            <person name="Davalos L.M."/>
            <person name="Corthals A.P."/>
            <person name="Power M.L."/>
            <person name="Jones G."/>
            <person name="Ransome R.D."/>
            <person name="Dechmann D.K.N."/>
            <person name="Locatelli A.G."/>
            <person name="Puechmaille S.J."/>
            <person name="Fedrigo O."/>
            <person name="Jarvis E.D."/>
            <person name="Hiller M."/>
            <person name="Vernes S.C."/>
            <person name="Myers E.W."/>
            <person name="Teeling E.C."/>
        </authorList>
    </citation>
    <scope>NUCLEOTIDE SEQUENCE [LARGE SCALE GENOMIC DNA]</scope>
    <source>
        <strain evidence="5">Bat1K_MPI-CBG_1</strain>
    </source>
</reference>
<dbReference type="InterPro" id="IPR027065">
    <property type="entry name" value="Lon_Prtase"/>
</dbReference>
<dbReference type="GO" id="GO:0051131">
    <property type="term" value="P:chaperone-mediated protein complex assembly"/>
    <property type="evidence" value="ECO:0007669"/>
    <property type="project" value="TreeGrafter"/>
</dbReference>
<dbReference type="InterPro" id="IPR020568">
    <property type="entry name" value="Ribosomal_Su5_D2-typ_SF"/>
</dbReference>
<dbReference type="PANTHER" id="PTHR43718">
    <property type="entry name" value="LON PROTEASE"/>
    <property type="match status" value="1"/>
</dbReference>
<protein>
    <submittedName>
        <fullName evidence="5">Lon peptidase 1, mitochondrial</fullName>
    </submittedName>
</protein>
<evidence type="ECO:0000259" key="4">
    <source>
        <dbReference type="PROSITE" id="PS51786"/>
    </source>
</evidence>
<feature type="domain" description="Lon proteolytic" evidence="4">
    <location>
        <begin position="4"/>
        <end position="193"/>
    </location>
</feature>
<evidence type="ECO:0000313" key="5">
    <source>
        <dbReference type="EMBL" id="KAF6095188.1"/>
    </source>
</evidence>
<dbReference type="Proteomes" id="UP000664940">
    <property type="component" value="Unassembled WGS sequence"/>
</dbReference>
<dbReference type="InterPro" id="IPR008268">
    <property type="entry name" value="Peptidase_S16_AS"/>
</dbReference>
<dbReference type="GO" id="GO:0004252">
    <property type="term" value="F:serine-type endopeptidase activity"/>
    <property type="evidence" value="ECO:0007669"/>
    <property type="project" value="UniProtKB-UniRule"/>
</dbReference>
<evidence type="ECO:0000256" key="3">
    <source>
        <dbReference type="PROSITE-ProRule" id="PRU01122"/>
    </source>
</evidence>
<evidence type="ECO:0000256" key="2">
    <source>
        <dbReference type="ARBA" id="ARBA00022825"/>
    </source>
</evidence>
<organism evidence="5 6">
    <name type="scientific">Phyllostomus discolor</name>
    <name type="common">pale spear-nosed bat</name>
    <dbReference type="NCBI Taxonomy" id="89673"/>
    <lineage>
        <taxon>Eukaryota</taxon>
        <taxon>Metazoa</taxon>
        <taxon>Chordata</taxon>
        <taxon>Craniata</taxon>
        <taxon>Vertebrata</taxon>
        <taxon>Euteleostomi</taxon>
        <taxon>Mammalia</taxon>
        <taxon>Eutheria</taxon>
        <taxon>Laurasiatheria</taxon>
        <taxon>Chiroptera</taxon>
        <taxon>Yangochiroptera</taxon>
        <taxon>Phyllostomidae</taxon>
        <taxon>Phyllostominae</taxon>
        <taxon>Phyllostomus</taxon>
    </lineage>
</organism>
<dbReference type="PANTHER" id="PTHR43718:SF2">
    <property type="entry name" value="LON PROTEASE HOMOLOG, MITOCHONDRIAL"/>
    <property type="match status" value="1"/>
</dbReference>
<dbReference type="GO" id="GO:0005524">
    <property type="term" value="F:ATP binding"/>
    <property type="evidence" value="ECO:0007669"/>
    <property type="project" value="InterPro"/>
</dbReference>
<dbReference type="InterPro" id="IPR008269">
    <property type="entry name" value="Lon_proteolytic"/>
</dbReference>
<dbReference type="Gene3D" id="3.30.230.10">
    <property type="match status" value="1"/>
</dbReference>
<gene>
    <name evidence="5" type="ORF">HJG60_012299</name>
</gene>
<accession>A0A833ZM17</accession>
<feature type="active site" evidence="3">
    <location>
        <position position="142"/>
    </location>
</feature>
<dbReference type="InterPro" id="IPR014721">
    <property type="entry name" value="Ribsml_uS5_D2-typ_fold_subgr"/>
</dbReference>
<dbReference type="GO" id="GO:0004176">
    <property type="term" value="F:ATP-dependent peptidase activity"/>
    <property type="evidence" value="ECO:0007669"/>
    <property type="project" value="UniProtKB-UniRule"/>
</dbReference>
<name>A0A833ZM17_9CHIR</name>
<dbReference type="GO" id="GO:0003697">
    <property type="term" value="F:single-stranded DNA binding"/>
    <property type="evidence" value="ECO:0007669"/>
    <property type="project" value="TreeGrafter"/>
</dbReference>
<dbReference type="EMBL" id="JABVXQ010000008">
    <property type="protein sequence ID" value="KAF6095188.1"/>
    <property type="molecule type" value="Genomic_DNA"/>
</dbReference>
<evidence type="ECO:0000256" key="1">
    <source>
        <dbReference type="ARBA" id="ARBA00022801"/>
    </source>
</evidence>
<dbReference type="PROSITE" id="PS01046">
    <property type="entry name" value="LON_SER"/>
    <property type="match status" value="1"/>
</dbReference>
<comment type="caution">
    <text evidence="5">The sequence shown here is derived from an EMBL/GenBank/DDBJ whole genome shotgun (WGS) entry which is preliminary data.</text>
</comment>
<dbReference type="AlphaFoldDB" id="A0A833ZM17"/>
<sequence length="203" mass="22091">MYDVTPPGVVMGLAWTAMGGSTLFVETSPRRPREDSKADKDGSLEVTGQLGEVMKESARIAYTFARAFLMQQDPTNEYLVTSHIHLHVPEGATPKDGPSAGCTIVTALLSLAMDRPVRQNLAMTGEVSLTGKILPVGGIKEKTIAAKRAGVTCIILPAENKKDFYDLAAFITEGLEVHFVNHYRQIFDIAFPEEQAEALAVER</sequence>
<dbReference type="PROSITE" id="PS51786">
    <property type="entry name" value="LON_PROTEOLYTIC"/>
    <property type="match status" value="1"/>
</dbReference>
<evidence type="ECO:0000313" key="6">
    <source>
        <dbReference type="Proteomes" id="UP000664940"/>
    </source>
</evidence>
<keyword evidence="2 3" id="KW-0720">Serine protease</keyword>
<dbReference type="PRINTS" id="PR00830">
    <property type="entry name" value="ENDOLAPTASE"/>
</dbReference>
<dbReference type="Pfam" id="PF05362">
    <property type="entry name" value="Lon_C"/>
    <property type="match status" value="1"/>
</dbReference>
<feature type="active site" evidence="3">
    <location>
        <position position="99"/>
    </location>
</feature>
<keyword evidence="3" id="KW-0645">Protease</keyword>